<accession>A0ABS6US73</accession>
<reference evidence="3 4" key="1">
    <citation type="submission" date="2020-11" db="EMBL/GenBank/DDBJ databases">
        <title>Pseudonocardia abyssalis sp. nov. and Pseudonocardia oceani sp. nov., description and phylogenomic analysis of two novel actinomycetes isolated from the deep Southern Ocean.</title>
        <authorList>
            <person name="Parra J."/>
        </authorList>
    </citation>
    <scope>NUCLEOTIDE SEQUENCE [LARGE SCALE GENOMIC DNA]</scope>
    <source>
        <strain evidence="3 4">KRD-168</strain>
    </source>
</reference>
<keyword evidence="4" id="KW-1185">Reference proteome</keyword>
<feature type="compositionally biased region" description="Basic and acidic residues" evidence="1">
    <location>
        <begin position="80"/>
        <end position="103"/>
    </location>
</feature>
<feature type="compositionally biased region" description="Basic and acidic residues" evidence="1">
    <location>
        <begin position="125"/>
        <end position="138"/>
    </location>
</feature>
<dbReference type="Proteomes" id="UP000694287">
    <property type="component" value="Unassembled WGS sequence"/>
</dbReference>
<evidence type="ECO:0000256" key="1">
    <source>
        <dbReference type="SAM" id="MobiDB-lite"/>
    </source>
</evidence>
<protein>
    <submittedName>
        <fullName evidence="3">Anti-sigma factor</fullName>
    </submittedName>
</protein>
<comment type="caution">
    <text evidence="3">The sequence shown here is derived from an EMBL/GenBank/DDBJ whole genome shotgun (WGS) entry which is preliminary data.</text>
</comment>
<dbReference type="PANTHER" id="PTHR37461:SF1">
    <property type="entry name" value="ANTI-SIGMA-K FACTOR RSKA"/>
    <property type="match status" value="1"/>
</dbReference>
<gene>
    <name evidence="3" type="ORF">I4I81_12715</name>
</gene>
<dbReference type="RefSeq" id="WP_218600896.1">
    <property type="nucleotide sequence ID" value="NZ_JADQDJ010000005.1"/>
</dbReference>
<dbReference type="InterPro" id="IPR051474">
    <property type="entry name" value="Anti-sigma-K/W_factor"/>
</dbReference>
<dbReference type="Pfam" id="PF10099">
    <property type="entry name" value="RskA_C"/>
    <property type="match status" value="1"/>
</dbReference>
<evidence type="ECO:0000313" key="3">
    <source>
        <dbReference type="EMBL" id="MBW0135113.1"/>
    </source>
</evidence>
<sequence length="303" mass="32126">MTQQAVGWALHALEPDEEMAVLLHLPHCAACRIAVTESEEVLSALGGVVPAAEPPPALRDRLMSAVASTDQRPVLQPRTEQARTEQARTEQARTEQARTEQARTEQAQPGPVPAPAFPADGRRHRLDEEGRSGRRERPSWLSRRGRQLVAAALVVAAAVSVGGLAVRANQLEQQRDAESAQAQGLSELIAQLDQPGTRHALLASADDSTVAAVLLAAGERQVYTVGLAANPHDHTYVLWGISPASAAPVPLGTFDVDRADQGLRTVGSAGEAEDFTQYAISIEPGRVAPVSPTEVVASGQVEI</sequence>
<evidence type="ECO:0000259" key="2">
    <source>
        <dbReference type="Pfam" id="PF10099"/>
    </source>
</evidence>
<feature type="domain" description="Anti-sigma K factor RskA C-terminal" evidence="2">
    <location>
        <begin position="150"/>
        <end position="293"/>
    </location>
</feature>
<evidence type="ECO:0000313" key="4">
    <source>
        <dbReference type="Proteomes" id="UP000694287"/>
    </source>
</evidence>
<dbReference type="PANTHER" id="PTHR37461">
    <property type="entry name" value="ANTI-SIGMA-K FACTOR RSKA"/>
    <property type="match status" value="1"/>
</dbReference>
<dbReference type="EMBL" id="JADQDK010000001">
    <property type="protein sequence ID" value="MBW0135113.1"/>
    <property type="molecule type" value="Genomic_DNA"/>
</dbReference>
<proteinExistence type="predicted"/>
<name>A0ABS6US73_9PSEU</name>
<dbReference type="InterPro" id="IPR018764">
    <property type="entry name" value="RskA_C"/>
</dbReference>
<feature type="region of interest" description="Disordered" evidence="1">
    <location>
        <begin position="67"/>
        <end position="142"/>
    </location>
</feature>
<organism evidence="3 4">
    <name type="scientific">Pseudonocardia abyssalis</name>
    <dbReference type="NCBI Taxonomy" id="2792008"/>
    <lineage>
        <taxon>Bacteria</taxon>
        <taxon>Bacillati</taxon>
        <taxon>Actinomycetota</taxon>
        <taxon>Actinomycetes</taxon>
        <taxon>Pseudonocardiales</taxon>
        <taxon>Pseudonocardiaceae</taxon>
        <taxon>Pseudonocardia</taxon>
    </lineage>
</organism>